<organism evidence="1 2">
    <name type="scientific">Microcystis aeruginosa TAIHU98</name>
    <dbReference type="NCBI Taxonomy" id="1134457"/>
    <lineage>
        <taxon>Bacteria</taxon>
        <taxon>Bacillati</taxon>
        <taxon>Cyanobacteriota</taxon>
        <taxon>Cyanophyceae</taxon>
        <taxon>Oscillatoriophycideae</taxon>
        <taxon>Chroococcales</taxon>
        <taxon>Microcystaceae</taxon>
        <taxon>Microcystis</taxon>
    </lineage>
</organism>
<dbReference type="AlphaFoldDB" id="L7E122"/>
<gene>
    <name evidence="1" type="ORF">O53_4844</name>
</gene>
<protein>
    <submittedName>
        <fullName evidence="1">Uncharacterized protein</fullName>
    </submittedName>
</protein>
<dbReference type="PATRIC" id="fig|1134457.3.peg.4787"/>
<sequence length="42" mass="4590">MHNNSRRAKIVRHPFIKVAGGIGIPLTKGGLRGDRTQHLSSI</sequence>
<dbReference type="Proteomes" id="UP000010932">
    <property type="component" value="Unassembled WGS sequence"/>
</dbReference>
<dbReference type="EMBL" id="ANKQ01000003">
    <property type="protein sequence ID" value="ELP53115.1"/>
    <property type="molecule type" value="Genomic_DNA"/>
</dbReference>
<accession>L7E122</accession>
<comment type="caution">
    <text evidence="1">The sequence shown here is derived from an EMBL/GenBank/DDBJ whole genome shotgun (WGS) entry which is preliminary data.</text>
</comment>
<reference evidence="1 2" key="1">
    <citation type="journal article" date="2013" name="Genome Announc.">
        <title>Whole-Genome Sequence of Microcystis aeruginosa TAIHU98, a Nontoxic Bloom-Forming Strain Isolated from Taihu Lake, China.</title>
        <authorList>
            <person name="Yang C."/>
            <person name="Zhang W."/>
            <person name="Ren M."/>
            <person name="Song L."/>
            <person name="Li T."/>
            <person name="Zhao J."/>
        </authorList>
    </citation>
    <scope>NUCLEOTIDE SEQUENCE [LARGE SCALE GENOMIC DNA]</scope>
    <source>
        <strain evidence="1 2">TAIHU98</strain>
    </source>
</reference>
<name>L7E122_MICAE</name>
<evidence type="ECO:0000313" key="2">
    <source>
        <dbReference type="Proteomes" id="UP000010932"/>
    </source>
</evidence>
<proteinExistence type="predicted"/>
<evidence type="ECO:0000313" key="1">
    <source>
        <dbReference type="EMBL" id="ELP53115.1"/>
    </source>
</evidence>